<dbReference type="AlphaFoldDB" id="A0A4Q1L1X2"/>
<evidence type="ECO:0000256" key="1">
    <source>
        <dbReference type="ARBA" id="ARBA00004429"/>
    </source>
</evidence>
<feature type="transmembrane region" description="Helical" evidence="9">
    <location>
        <begin position="228"/>
        <end position="246"/>
    </location>
</feature>
<dbReference type="Pfam" id="PF01061">
    <property type="entry name" value="ABC2_membrane"/>
    <property type="match status" value="1"/>
</dbReference>
<dbReference type="OrthoDB" id="4186295at2"/>
<dbReference type="Proteomes" id="UP000289805">
    <property type="component" value="Unassembled WGS sequence"/>
</dbReference>
<evidence type="ECO:0000259" key="10">
    <source>
        <dbReference type="PROSITE" id="PS51012"/>
    </source>
</evidence>
<dbReference type="GO" id="GO:0005886">
    <property type="term" value="C:plasma membrane"/>
    <property type="evidence" value="ECO:0007669"/>
    <property type="project" value="UniProtKB-SubCell"/>
</dbReference>
<evidence type="ECO:0000256" key="2">
    <source>
        <dbReference type="ARBA" id="ARBA00007783"/>
    </source>
</evidence>
<evidence type="ECO:0000256" key="5">
    <source>
        <dbReference type="ARBA" id="ARBA00022519"/>
    </source>
</evidence>
<dbReference type="STRING" id="1713.GCA_000718325_00256"/>
<gene>
    <name evidence="11" type="ORF">EQW73_05405</name>
    <name evidence="12" type="ORF">EQW78_03020</name>
</gene>
<feature type="transmembrane region" description="Helical" evidence="9">
    <location>
        <begin position="195"/>
        <end position="216"/>
    </location>
</feature>
<protein>
    <recommendedName>
        <fullName evidence="9">Transport permease protein</fullName>
    </recommendedName>
</protein>
<keyword evidence="6 9" id="KW-0812">Transmembrane</keyword>
<comment type="subcellular location">
    <subcellularLocation>
        <location evidence="1">Cell inner membrane</location>
        <topology evidence="1">Multi-pass membrane protein</topology>
    </subcellularLocation>
    <subcellularLocation>
        <location evidence="9">Cell membrane</location>
        <topology evidence="9">Multi-pass membrane protein</topology>
    </subcellularLocation>
</comment>
<organism evidence="12 13">
    <name type="scientific">Oerskovia turbata</name>
    <dbReference type="NCBI Taxonomy" id="1713"/>
    <lineage>
        <taxon>Bacteria</taxon>
        <taxon>Bacillati</taxon>
        <taxon>Actinomycetota</taxon>
        <taxon>Actinomycetes</taxon>
        <taxon>Micrococcales</taxon>
        <taxon>Cellulomonadaceae</taxon>
        <taxon>Oerskovia</taxon>
    </lineage>
</organism>
<keyword evidence="3 9" id="KW-0813">Transport</keyword>
<keyword evidence="4 9" id="KW-1003">Cell membrane</keyword>
<comment type="caution">
    <text evidence="12">The sequence shown here is derived from an EMBL/GenBank/DDBJ whole genome shotgun (WGS) entry which is preliminary data.</text>
</comment>
<keyword evidence="14" id="KW-1185">Reference proteome</keyword>
<comment type="similarity">
    <text evidence="2 9">Belongs to the ABC-2 integral membrane protein family.</text>
</comment>
<dbReference type="PANTHER" id="PTHR30413">
    <property type="entry name" value="INNER MEMBRANE TRANSPORT PERMEASE"/>
    <property type="match status" value="1"/>
</dbReference>
<evidence type="ECO:0000313" key="14">
    <source>
        <dbReference type="Proteomes" id="UP000290517"/>
    </source>
</evidence>
<evidence type="ECO:0000313" key="11">
    <source>
        <dbReference type="EMBL" id="RXR26905.1"/>
    </source>
</evidence>
<keyword evidence="5" id="KW-0997">Cell inner membrane</keyword>
<feature type="domain" description="ABC transmembrane type-2" evidence="10">
    <location>
        <begin position="83"/>
        <end position="307"/>
    </location>
</feature>
<dbReference type="InterPro" id="IPR013525">
    <property type="entry name" value="ABC2_TM"/>
</dbReference>
<feature type="transmembrane region" description="Helical" evidence="9">
    <location>
        <begin position="285"/>
        <end position="305"/>
    </location>
</feature>
<evidence type="ECO:0000256" key="9">
    <source>
        <dbReference type="RuleBase" id="RU361157"/>
    </source>
</evidence>
<feature type="transmembrane region" description="Helical" evidence="9">
    <location>
        <begin position="116"/>
        <end position="135"/>
    </location>
</feature>
<reference evidence="13 14" key="1">
    <citation type="submission" date="2019-01" db="EMBL/GenBank/DDBJ databases">
        <title>Oerskovia turbata Genome sequencing and assembly.</title>
        <authorList>
            <person name="Dou T."/>
        </authorList>
    </citation>
    <scope>NUCLEOTIDE SEQUENCE [LARGE SCALE GENOMIC DNA]</scope>
    <source>
        <strain evidence="12 13">JCM12123</strain>
        <strain evidence="11 14">JCM3160</strain>
    </source>
</reference>
<evidence type="ECO:0000256" key="7">
    <source>
        <dbReference type="ARBA" id="ARBA00022989"/>
    </source>
</evidence>
<dbReference type="InterPro" id="IPR047817">
    <property type="entry name" value="ABC2_TM_bact-type"/>
</dbReference>
<sequence length="314" mass="34698">MTEAIEKDKKVDKASGTSSPSDLYAMLFQGPETKVEVISAGRLTRVGARPPLGEYISQLWGRRYFLWADARAKVTSGTRETLLGTAWLVLKPILDGLTYFLIFGLLLKSSRGIENFLGYLIIGVFLFSFTTRCVTGGARSITAGRNLIRAFAFPRAALPVSVILREMLNMVPVLGAMVAILVVLPPTEVMSWRVLLVPGVLALQVVFCTGLALLLARAAAKVPDLNQLISFAMRLWLYGSAVFFSYDRFIDHPTILSLMEANPMFMVLDMVRDCLLYGETPAGSMWIALSAWAFGTLFVGFLVFWQGEESYGRL</sequence>
<evidence type="ECO:0000256" key="4">
    <source>
        <dbReference type="ARBA" id="ARBA00022475"/>
    </source>
</evidence>
<dbReference type="PANTHER" id="PTHR30413:SF8">
    <property type="entry name" value="TRANSPORT PERMEASE PROTEIN"/>
    <property type="match status" value="1"/>
</dbReference>
<dbReference type="Proteomes" id="UP000290517">
    <property type="component" value="Unassembled WGS sequence"/>
</dbReference>
<evidence type="ECO:0000256" key="6">
    <source>
        <dbReference type="ARBA" id="ARBA00022692"/>
    </source>
</evidence>
<feature type="transmembrane region" description="Helical" evidence="9">
    <location>
        <begin position="156"/>
        <end position="183"/>
    </location>
</feature>
<keyword evidence="8 9" id="KW-0472">Membrane</keyword>
<keyword evidence="7 9" id="KW-1133">Transmembrane helix</keyword>
<evidence type="ECO:0000313" key="13">
    <source>
        <dbReference type="Proteomes" id="UP000289805"/>
    </source>
</evidence>
<feature type="transmembrane region" description="Helical" evidence="9">
    <location>
        <begin position="81"/>
        <end position="104"/>
    </location>
</feature>
<name>A0A4Q1L1X2_9CELL</name>
<dbReference type="GO" id="GO:0140359">
    <property type="term" value="F:ABC-type transporter activity"/>
    <property type="evidence" value="ECO:0007669"/>
    <property type="project" value="InterPro"/>
</dbReference>
<dbReference type="EMBL" id="SDJR01000003">
    <property type="protein sequence ID" value="RXR26905.1"/>
    <property type="molecule type" value="Genomic_DNA"/>
</dbReference>
<dbReference type="GO" id="GO:0015920">
    <property type="term" value="P:lipopolysaccharide transport"/>
    <property type="evidence" value="ECO:0007669"/>
    <property type="project" value="TreeGrafter"/>
</dbReference>
<evidence type="ECO:0000256" key="3">
    <source>
        <dbReference type="ARBA" id="ARBA00022448"/>
    </source>
</evidence>
<dbReference type="PROSITE" id="PS51012">
    <property type="entry name" value="ABC_TM2"/>
    <property type="match status" value="1"/>
</dbReference>
<dbReference type="EMBL" id="SDJQ01000004">
    <property type="protein sequence ID" value="RXR36253.1"/>
    <property type="molecule type" value="Genomic_DNA"/>
</dbReference>
<accession>A0A4Q1L1X2</accession>
<proteinExistence type="inferred from homology"/>
<evidence type="ECO:0000313" key="12">
    <source>
        <dbReference type="EMBL" id="RXR36253.1"/>
    </source>
</evidence>
<dbReference type="RefSeq" id="WP_051702556.1">
    <property type="nucleotide sequence ID" value="NZ_JOFV01000001.1"/>
</dbReference>
<evidence type="ECO:0000256" key="8">
    <source>
        <dbReference type="ARBA" id="ARBA00023136"/>
    </source>
</evidence>